<keyword evidence="2" id="KW-1185">Reference proteome</keyword>
<organism evidence="1 2">
    <name type="scientific">Kitasatospora xanthocidica</name>
    <dbReference type="NCBI Taxonomy" id="83382"/>
    <lineage>
        <taxon>Bacteria</taxon>
        <taxon>Bacillati</taxon>
        <taxon>Actinomycetota</taxon>
        <taxon>Actinomycetes</taxon>
        <taxon>Kitasatosporales</taxon>
        <taxon>Streptomycetaceae</taxon>
        <taxon>Kitasatospora</taxon>
    </lineage>
</organism>
<dbReference type="InterPro" id="IPR016039">
    <property type="entry name" value="Thiolase-like"/>
</dbReference>
<dbReference type="SUPFAM" id="SSF53901">
    <property type="entry name" value="Thiolase-like"/>
    <property type="match status" value="1"/>
</dbReference>
<evidence type="ECO:0008006" key="3">
    <source>
        <dbReference type="Google" id="ProtNLM"/>
    </source>
</evidence>
<comment type="caution">
    <text evidence="1">The sequence shown here is derived from an EMBL/GenBank/DDBJ whole genome shotgun (WGS) entry which is preliminary data.</text>
</comment>
<dbReference type="GO" id="GO:0016747">
    <property type="term" value="F:acyltransferase activity, transferring groups other than amino-acyl groups"/>
    <property type="evidence" value="ECO:0007669"/>
    <property type="project" value="UniProtKB-ARBA"/>
</dbReference>
<sequence length="298" mass="31206">MPVRTVPTKGPWEAPAVFPLGLAAITHRRFPPGRARIDDAFSLRHFADLTAAYGVDHRPELVREAAGNTFADMAGELLAALDPQDRRAAAATQAPPIDLAVVAHATPDLDCRLAAVTSLSERVPGDPLSFAVSECGSNAPFAALRLADAYARRHDLRSVAVFVLDQATFPYETGRDLAGDAGLALLLTDTGSLGRLTLWQRTGTGPDDVPAAVRTALAELDATGCPLVLGAALDPARDLPGHPGRIVRTPPGHPASGTLTALAADPAWAAGREERIAVVDHEPDTGDLAVCLIERGGR</sequence>
<dbReference type="RefSeq" id="WP_117487109.1">
    <property type="nucleotide sequence ID" value="NZ_QVIG01000001.1"/>
</dbReference>
<protein>
    <recommendedName>
        <fullName evidence="3">3-oxoacyl-ACP synthase</fullName>
    </recommendedName>
</protein>
<name>A0A372ZRL5_9ACTN</name>
<dbReference type="Proteomes" id="UP000263377">
    <property type="component" value="Unassembled WGS sequence"/>
</dbReference>
<gene>
    <name evidence="1" type="ORF">DR950_12805</name>
</gene>
<proteinExistence type="predicted"/>
<evidence type="ECO:0000313" key="2">
    <source>
        <dbReference type="Proteomes" id="UP000263377"/>
    </source>
</evidence>
<reference evidence="1 2" key="1">
    <citation type="submission" date="2018-08" db="EMBL/GenBank/DDBJ databases">
        <title>Diversity &amp; Physiological Properties of Lignin-Decomposing Actinobacteria from Soil.</title>
        <authorList>
            <person name="Roh S.G."/>
            <person name="Kim S.B."/>
        </authorList>
    </citation>
    <scope>NUCLEOTIDE SEQUENCE [LARGE SCALE GENOMIC DNA]</scope>
    <source>
        <strain evidence="1 2">MMS17-GH009</strain>
    </source>
</reference>
<dbReference type="AlphaFoldDB" id="A0A372ZRL5"/>
<evidence type="ECO:0000313" key="1">
    <source>
        <dbReference type="EMBL" id="RGD58548.1"/>
    </source>
</evidence>
<dbReference type="EMBL" id="QVIG01000001">
    <property type="protein sequence ID" value="RGD58548.1"/>
    <property type="molecule type" value="Genomic_DNA"/>
</dbReference>
<accession>A0A372ZRL5</accession>